<dbReference type="Pfam" id="PF04542">
    <property type="entry name" value="Sigma70_r2"/>
    <property type="match status" value="1"/>
</dbReference>
<name>A0ABV2ITW6_9HYPH</name>
<feature type="domain" description="RNA polymerase sigma-70 region 2" evidence="5">
    <location>
        <begin position="25"/>
        <end position="89"/>
    </location>
</feature>
<evidence type="ECO:0000256" key="2">
    <source>
        <dbReference type="ARBA" id="ARBA00023015"/>
    </source>
</evidence>
<organism evidence="7 8">
    <name type="scientific">Rhizobium aquaticum</name>
    <dbReference type="NCBI Taxonomy" id="1549636"/>
    <lineage>
        <taxon>Bacteria</taxon>
        <taxon>Pseudomonadati</taxon>
        <taxon>Pseudomonadota</taxon>
        <taxon>Alphaproteobacteria</taxon>
        <taxon>Hyphomicrobiales</taxon>
        <taxon>Rhizobiaceae</taxon>
        <taxon>Rhizobium/Agrobacterium group</taxon>
        <taxon>Rhizobium</taxon>
    </lineage>
</organism>
<dbReference type="PANTHER" id="PTHR43133">
    <property type="entry name" value="RNA POLYMERASE ECF-TYPE SIGMA FACTO"/>
    <property type="match status" value="1"/>
</dbReference>
<dbReference type="InterPro" id="IPR014284">
    <property type="entry name" value="RNA_pol_sigma-70_dom"/>
</dbReference>
<dbReference type="SUPFAM" id="SSF88946">
    <property type="entry name" value="Sigma2 domain of RNA polymerase sigma factors"/>
    <property type="match status" value="1"/>
</dbReference>
<dbReference type="NCBIfam" id="TIGR02937">
    <property type="entry name" value="sigma70-ECF"/>
    <property type="match status" value="1"/>
</dbReference>
<dbReference type="Gene3D" id="1.10.10.10">
    <property type="entry name" value="Winged helix-like DNA-binding domain superfamily/Winged helix DNA-binding domain"/>
    <property type="match status" value="1"/>
</dbReference>
<evidence type="ECO:0000313" key="8">
    <source>
        <dbReference type="Proteomes" id="UP001549047"/>
    </source>
</evidence>
<accession>A0ABV2ITW6</accession>
<dbReference type="InterPro" id="IPR039425">
    <property type="entry name" value="RNA_pol_sigma-70-like"/>
</dbReference>
<evidence type="ECO:0000259" key="6">
    <source>
        <dbReference type="Pfam" id="PF08281"/>
    </source>
</evidence>
<keyword evidence="8" id="KW-1185">Reference proteome</keyword>
<keyword evidence="4" id="KW-0804">Transcription</keyword>
<dbReference type="EMBL" id="JBEPMB010000001">
    <property type="protein sequence ID" value="MET3611931.1"/>
    <property type="molecule type" value="Genomic_DNA"/>
</dbReference>
<dbReference type="PANTHER" id="PTHR43133:SF51">
    <property type="entry name" value="RNA POLYMERASE SIGMA FACTOR"/>
    <property type="match status" value="1"/>
</dbReference>
<keyword evidence="3" id="KW-0731">Sigma factor</keyword>
<evidence type="ECO:0000256" key="1">
    <source>
        <dbReference type="ARBA" id="ARBA00010641"/>
    </source>
</evidence>
<reference evidence="7 8" key="1">
    <citation type="submission" date="2024-06" db="EMBL/GenBank/DDBJ databases">
        <title>Genomic Encyclopedia of Type Strains, Phase IV (KMG-IV): sequencing the most valuable type-strain genomes for metagenomic binning, comparative biology and taxonomic classification.</title>
        <authorList>
            <person name="Goeker M."/>
        </authorList>
    </citation>
    <scope>NUCLEOTIDE SEQUENCE [LARGE SCALE GENOMIC DNA]</scope>
    <source>
        <strain evidence="7 8">DSM 29780</strain>
    </source>
</reference>
<dbReference type="SUPFAM" id="SSF88659">
    <property type="entry name" value="Sigma3 and sigma4 domains of RNA polymerase sigma factors"/>
    <property type="match status" value="1"/>
</dbReference>
<dbReference type="InterPro" id="IPR007627">
    <property type="entry name" value="RNA_pol_sigma70_r2"/>
</dbReference>
<dbReference type="Gene3D" id="1.10.1740.10">
    <property type="match status" value="1"/>
</dbReference>
<evidence type="ECO:0000256" key="4">
    <source>
        <dbReference type="ARBA" id="ARBA00023163"/>
    </source>
</evidence>
<comment type="caution">
    <text evidence="7">The sequence shown here is derived from an EMBL/GenBank/DDBJ whole genome shotgun (WGS) entry which is preliminary data.</text>
</comment>
<dbReference type="InterPro" id="IPR013325">
    <property type="entry name" value="RNA_pol_sigma_r2"/>
</dbReference>
<protein>
    <submittedName>
        <fullName evidence="7">RNA polymerase sigma-70 factor (ECF subfamily)</fullName>
    </submittedName>
</protein>
<keyword evidence="2" id="KW-0805">Transcription regulation</keyword>
<dbReference type="Pfam" id="PF08281">
    <property type="entry name" value="Sigma70_r4_2"/>
    <property type="match status" value="1"/>
</dbReference>
<evidence type="ECO:0000259" key="5">
    <source>
        <dbReference type="Pfam" id="PF04542"/>
    </source>
</evidence>
<evidence type="ECO:0000313" key="7">
    <source>
        <dbReference type="EMBL" id="MET3611931.1"/>
    </source>
</evidence>
<sequence>MSAVTIPSETFEAAQRGDQAAILKLLERTQPDIRRYARASCRTSSDIDDATQEVLWLLSRHVGAIRAFAALSGWLFKVVQRTCMKLARDVGLIARDDDALERVLAARQESELRLDLAAAFEALPPSYREVAVMRDLHEMTIDEIGTTLGLSRQAVKARLHRARLLLREYLAR</sequence>
<feature type="domain" description="RNA polymerase sigma factor 70 region 4 type 2" evidence="6">
    <location>
        <begin position="114"/>
        <end position="165"/>
    </location>
</feature>
<dbReference type="InterPro" id="IPR036388">
    <property type="entry name" value="WH-like_DNA-bd_sf"/>
</dbReference>
<proteinExistence type="inferred from homology"/>
<evidence type="ECO:0000256" key="3">
    <source>
        <dbReference type="ARBA" id="ARBA00023082"/>
    </source>
</evidence>
<dbReference type="InterPro" id="IPR013324">
    <property type="entry name" value="RNA_pol_sigma_r3/r4-like"/>
</dbReference>
<dbReference type="Proteomes" id="UP001549047">
    <property type="component" value="Unassembled WGS sequence"/>
</dbReference>
<dbReference type="InterPro" id="IPR013249">
    <property type="entry name" value="RNA_pol_sigma70_r4_t2"/>
</dbReference>
<dbReference type="RefSeq" id="WP_354554444.1">
    <property type="nucleotide sequence ID" value="NZ_JBEPMB010000001.1"/>
</dbReference>
<gene>
    <name evidence="7" type="ORF">ABID16_000236</name>
</gene>
<comment type="similarity">
    <text evidence="1">Belongs to the sigma-70 factor family. ECF subfamily.</text>
</comment>